<dbReference type="Proteomes" id="UP000015102">
    <property type="component" value="Unassembled WGS sequence"/>
</dbReference>
<reference evidence="4" key="1">
    <citation type="submission" date="2013-02" db="EMBL/GenBank/DDBJ databases">
        <authorList>
            <person name="Hughes D."/>
        </authorList>
    </citation>
    <scope>NUCLEOTIDE SEQUENCE</scope>
    <source>
        <strain>Durham</strain>
        <strain evidence="4">NC isolate 2 -- Noor lab</strain>
    </source>
</reference>
<reference evidence="3" key="2">
    <citation type="submission" date="2015-06" db="UniProtKB">
        <authorList>
            <consortium name="EnsemblMetazoa"/>
        </authorList>
    </citation>
    <scope>IDENTIFICATION</scope>
</reference>
<name>T1GG77_MEGSC</name>
<feature type="coiled-coil region" evidence="1">
    <location>
        <begin position="437"/>
        <end position="464"/>
    </location>
</feature>
<dbReference type="EnsemblMetazoa" id="MESCA002387-RA">
    <property type="protein sequence ID" value="MESCA002387-PA"/>
    <property type="gene ID" value="MESCA002387"/>
</dbReference>
<keyword evidence="4" id="KW-1185">Reference proteome</keyword>
<evidence type="ECO:0000256" key="1">
    <source>
        <dbReference type="SAM" id="Coils"/>
    </source>
</evidence>
<feature type="region of interest" description="Disordered" evidence="2">
    <location>
        <begin position="298"/>
        <end position="329"/>
    </location>
</feature>
<accession>T1GG77</accession>
<feature type="compositionally biased region" description="Polar residues" evidence="2">
    <location>
        <begin position="102"/>
        <end position="117"/>
    </location>
</feature>
<feature type="compositionally biased region" description="Low complexity" evidence="2">
    <location>
        <begin position="301"/>
        <end position="323"/>
    </location>
</feature>
<dbReference type="OMA" id="DSNSHIC"/>
<evidence type="ECO:0000313" key="4">
    <source>
        <dbReference type="Proteomes" id="UP000015102"/>
    </source>
</evidence>
<feature type="compositionally biased region" description="Basic and acidic residues" evidence="2">
    <location>
        <begin position="1"/>
        <end position="13"/>
    </location>
</feature>
<evidence type="ECO:0000256" key="2">
    <source>
        <dbReference type="SAM" id="MobiDB-lite"/>
    </source>
</evidence>
<organism evidence="3 4">
    <name type="scientific">Megaselia scalaris</name>
    <name type="common">Humpbacked fly</name>
    <name type="synonym">Phora scalaris</name>
    <dbReference type="NCBI Taxonomy" id="36166"/>
    <lineage>
        <taxon>Eukaryota</taxon>
        <taxon>Metazoa</taxon>
        <taxon>Ecdysozoa</taxon>
        <taxon>Arthropoda</taxon>
        <taxon>Hexapoda</taxon>
        <taxon>Insecta</taxon>
        <taxon>Pterygota</taxon>
        <taxon>Neoptera</taxon>
        <taxon>Endopterygota</taxon>
        <taxon>Diptera</taxon>
        <taxon>Brachycera</taxon>
        <taxon>Muscomorpha</taxon>
        <taxon>Platypezoidea</taxon>
        <taxon>Phoridae</taxon>
        <taxon>Megaseliini</taxon>
        <taxon>Megaselia</taxon>
    </lineage>
</organism>
<dbReference type="AlphaFoldDB" id="T1GG77"/>
<keyword evidence="1" id="KW-0175">Coiled coil</keyword>
<proteinExistence type="predicted"/>
<dbReference type="HOGENOM" id="CLU_575683_0_0_1"/>
<feature type="compositionally biased region" description="Low complexity" evidence="2">
    <location>
        <begin position="49"/>
        <end position="63"/>
    </location>
</feature>
<dbReference type="EMBL" id="CAQQ02117830">
    <property type="status" value="NOT_ANNOTATED_CDS"/>
    <property type="molecule type" value="Genomic_DNA"/>
</dbReference>
<feature type="region of interest" description="Disordered" evidence="2">
    <location>
        <begin position="1"/>
        <end position="130"/>
    </location>
</feature>
<evidence type="ECO:0000313" key="3">
    <source>
        <dbReference type="EnsemblMetazoa" id="MESCA002387-PA"/>
    </source>
</evidence>
<feature type="compositionally biased region" description="Basic and acidic residues" evidence="2">
    <location>
        <begin position="36"/>
        <end position="45"/>
    </location>
</feature>
<dbReference type="STRING" id="36166.T1GG77"/>
<sequence length="475" mass="52242">WFKHISDVAEQYKPKSKNNANEPLEDIGSTTLPHSNTKESLESTPERTNSNASSYSHNKSSTNIPDDQDVNDMPPPLPLPQKNTVDRSEVLLRSASKKSSDNDYVNSSLLDDASGNQSKRDSNSHICSNNSNETITLMQDNQLQDPTAVQISISSVHTAEPILTQSERLRRLDIRIKDNLSEKLTVIADMFRIPVEHFHEIVDIVEQPEAPKDCSDIILQPSGSLCDKCHDKQLPSDKSTSVISSKLSKQPAIADSTNVTVVVGVENRNPEPPINCEIYQEDDDGYCELAEVRPAAVQKQTSISESGSGSSTASTSHSQSTGSPPELLKRQSLISVDSIPEESENEVQETEGLESECLVESNNVEKIKCHTAITDNVEIGSSATLVCSSSSSKQILCGPSRLIQPGAANIELSIPLSKICTSIHTLNTYISQLMPKINERDAEREQLKRENQHLREMLSALHERLRSSEDSVSTF</sequence>
<protein>
    <submittedName>
        <fullName evidence="3">Uncharacterized protein</fullName>
    </submittedName>
</protein>